<dbReference type="RefSeq" id="WP_394845161.1">
    <property type="nucleotide sequence ID" value="NZ_CP089982.1"/>
</dbReference>
<gene>
    <name evidence="1" type="ORF">LZC95_50065</name>
</gene>
<proteinExistence type="predicted"/>
<dbReference type="EMBL" id="CP089982">
    <property type="protein sequence ID" value="WXA94552.1"/>
    <property type="molecule type" value="Genomic_DNA"/>
</dbReference>
<dbReference type="Proteomes" id="UP001379533">
    <property type="component" value="Chromosome"/>
</dbReference>
<keyword evidence="2" id="KW-1185">Reference proteome</keyword>
<evidence type="ECO:0008006" key="3">
    <source>
        <dbReference type="Google" id="ProtNLM"/>
    </source>
</evidence>
<evidence type="ECO:0000313" key="1">
    <source>
        <dbReference type="EMBL" id="WXA94552.1"/>
    </source>
</evidence>
<name>A0ABZ2KAZ7_9BACT</name>
<evidence type="ECO:0000313" key="2">
    <source>
        <dbReference type="Proteomes" id="UP001379533"/>
    </source>
</evidence>
<reference evidence="1 2" key="1">
    <citation type="submission" date="2021-12" db="EMBL/GenBank/DDBJ databases">
        <title>Discovery of the Pendulisporaceae a myxobacterial family with distinct sporulation behavior and unique specialized metabolism.</title>
        <authorList>
            <person name="Garcia R."/>
            <person name="Popoff A."/>
            <person name="Bader C.D."/>
            <person name="Loehr J."/>
            <person name="Walesch S."/>
            <person name="Walt C."/>
            <person name="Boldt J."/>
            <person name="Bunk B."/>
            <person name="Haeckl F.J.F.P.J."/>
            <person name="Gunesch A.P."/>
            <person name="Birkelbach J."/>
            <person name="Nuebel U."/>
            <person name="Pietschmann T."/>
            <person name="Bach T."/>
            <person name="Mueller R."/>
        </authorList>
    </citation>
    <scope>NUCLEOTIDE SEQUENCE [LARGE SCALE GENOMIC DNA]</scope>
    <source>
        <strain evidence="1 2">MSr12523</strain>
    </source>
</reference>
<sequence length="88" mass="9921">MPDAEIRRGLQARSGAEVADVEMPVFWVECKHHRQVNIRAALRQAVEAAPQGRIPIAVTKDDGAAPIVTLGLDDFLEFVGEWWTRRER</sequence>
<accession>A0ABZ2KAZ7</accession>
<organism evidence="1 2">
    <name type="scientific">Pendulispora brunnea</name>
    <dbReference type="NCBI Taxonomy" id="2905690"/>
    <lineage>
        <taxon>Bacteria</taxon>
        <taxon>Pseudomonadati</taxon>
        <taxon>Myxococcota</taxon>
        <taxon>Myxococcia</taxon>
        <taxon>Myxococcales</taxon>
        <taxon>Sorangiineae</taxon>
        <taxon>Pendulisporaceae</taxon>
        <taxon>Pendulispora</taxon>
    </lineage>
</organism>
<protein>
    <recommendedName>
        <fullName evidence="3">Antitoxin</fullName>
    </recommendedName>
</protein>